<evidence type="ECO:0008006" key="3">
    <source>
        <dbReference type="Google" id="ProtNLM"/>
    </source>
</evidence>
<dbReference type="EMBL" id="KZ667771">
    <property type="protein sequence ID" value="PPR89963.1"/>
    <property type="molecule type" value="Genomic_DNA"/>
</dbReference>
<dbReference type="AlphaFoldDB" id="A0A2P5WFT9"/>
<proteinExistence type="predicted"/>
<evidence type="ECO:0000313" key="1">
    <source>
        <dbReference type="EMBL" id="PPR89963.1"/>
    </source>
</evidence>
<organism evidence="1 2">
    <name type="scientific">Gossypium barbadense</name>
    <name type="common">Sea Island cotton</name>
    <name type="synonym">Hibiscus barbadensis</name>
    <dbReference type="NCBI Taxonomy" id="3634"/>
    <lineage>
        <taxon>Eukaryota</taxon>
        <taxon>Viridiplantae</taxon>
        <taxon>Streptophyta</taxon>
        <taxon>Embryophyta</taxon>
        <taxon>Tracheophyta</taxon>
        <taxon>Spermatophyta</taxon>
        <taxon>Magnoliopsida</taxon>
        <taxon>eudicotyledons</taxon>
        <taxon>Gunneridae</taxon>
        <taxon>Pentapetalae</taxon>
        <taxon>rosids</taxon>
        <taxon>malvids</taxon>
        <taxon>Malvales</taxon>
        <taxon>Malvaceae</taxon>
        <taxon>Malvoideae</taxon>
        <taxon>Gossypium</taxon>
    </lineage>
</organism>
<name>A0A2P5WFT9_GOSBA</name>
<evidence type="ECO:0000313" key="2">
    <source>
        <dbReference type="Proteomes" id="UP000239757"/>
    </source>
</evidence>
<gene>
    <name evidence="1" type="ORF">GOBAR_AA30721</name>
</gene>
<sequence length="167" mass="18959">MLLKVRLFVLRVSDEILLTYVKIATFNDLPNLVCGRCDNERKTALHALGDCLTSHVYTCFYGNHEMFAINEVLNGYLTPPHMTSNFARSLHEEFRLLNLLNRPILPRQPREERWCAPSMGTVKINVDAAWDVESREADIGCVARHKDSLVLKALRGMFPHVGTHIGA</sequence>
<accession>A0A2P5WFT9</accession>
<dbReference type="Proteomes" id="UP000239757">
    <property type="component" value="Unassembled WGS sequence"/>
</dbReference>
<protein>
    <recommendedName>
        <fullName evidence="3">Reverse transcriptase zinc-binding domain-containing protein</fullName>
    </recommendedName>
</protein>
<reference evidence="1 2" key="1">
    <citation type="submission" date="2015-01" db="EMBL/GenBank/DDBJ databases">
        <title>Genome of allotetraploid Gossypium barbadense reveals genomic plasticity and fiber elongation in cotton evolution.</title>
        <authorList>
            <person name="Chen X."/>
            <person name="Liu X."/>
            <person name="Zhao B."/>
            <person name="Zheng H."/>
            <person name="Hu Y."/>
            <person name="Lu G."/>
            <person name="Yang C."/>
            <person name="Chen J."/>
            <person name="Shan C."/>
            <person name="Zhang L."/>
            <person name="Zhou Y."/>
            <person name="Wang L."/>
            <person name="Guo W."/>
            <person name="Bai Y."/>
            <person name="Ruan J."/>
            <person name="Shangguan X."/>
            <person name="Mao Y."/>
            <person name="Jiang J."/>
            <person name="Zhu Y."/>
            <person name="Lei J."/>
            <person name="Kang H."/>
            <person name="Chen S."/>
            <person name="He X."/>
            <person name="Wang R."/>
            <person name="Wang Y."/>
            <person name="Chen J."/>
            <person name="Wang L."/>
            <person name="Yu S."/>
            <person name="Wang B."/>
            <person name="Wei J."/>
            <person name="Song S."/>
            <person name="Lu X."/>
            <person name="Gao Z."/>
            <person name="Gu W."/>
            <person name="Deng X."/>
            <person name="Ma D."/>
            <person name="Wang S."/>
            <person name="Liang W."/>
            <person name="Fang L."/>
            <person name="Cai C."/>
            <person name="Zhu X."/>
            <person name="Zhou B."/>
            <person name="Zhang Y."/>
            <person name="Chen Z."/>
            <person name="Xu S."/>
            <person name="Zhu R."/>
            <person name="Wang S."/>
            <person name="Zhang T."/>
            <person name="Zhao G."/>
        </authorList>
    </citation>
    <scope>NUCLEOTIDE SEQUENCE [LARGE SCALE GENOMIC DNA]</scope>
    <source>
        <strain evidence="2">cv. Xinhai21</strain>
        <tissue evidence="1">Leaf</tissue>
    </source>
</reference>